<reference evidence="4 5" key="1">
    <citation type="submission" date="2020-07" db="EMBL/GenBank/DDBJ databases">
        <title>Spirosoma foliorum sp. nov., isolated from the leaves on the Nejang mountain Korea, Republic of.</title>
        <authorList>
            <person name="Ho H."/>
            <person name="Lee Y.-J."/>
            <person name="Nurcahyanto D.-A."/>
            <person name="Kim S.-G."/>
        </authorList>
    </citation>
    <scope>NUCLEOTIDE SEQUENCE [LARGE SCALE GENOMIC DNA]</scope>
    <source>
        <strain evidence="4 5">PL0136</strain>
    </source>
</reference>
<accession>A0A7G5H247</accession>
<evidence type="ECO:0000313" key="4">
    <source>
        <dbReference type="EMBL" id="QMW05189.1"/>
    </source>
</evidence>
<dbReference type="NCBIfam" id="TIGR01891">
    <property type="entry name" value="amidohydrolases"/>
    <property type="match status" value="1"/>
</dbReference>
<dbReference type="GO" id="GO:0071713">
    <property type="term" value="F:para-aminobenzoyl-glutamate hydrolase activity"/>
    <property type="evidence" value="ECO:0007669"/>
    <property type="project" value="TreeGrafter"/>
</dbReference>
<protein>
    <submittedName>
        <fullName evidence="4">Amidohydrolase</fullName>
    </submittedName>
</protein>
<sequence length="481" mass="51528">MFYFKSLFSLVFVFCLVSPAFPQPEKTKVVAQLDKEYLHYAALAQRIWKLAEPGYLENETSSLLQKELQSQGFTITTGVADMPTAFVASFGKGAPVISILAEMDALPGLSQDSVPTRKPLVPNAYGHGCGHNLFGVGSVAAAIAAKNYLQQSGKSGTIQLIGTPAEEGAGGGKTYLVKAGLFNNVDAVLHWHPGDGNSASPSSSLAYRVANFQFHGLAAHAAAAPEKGRSALDAVEAMNYMVNMMREHVTSTTRIHYVIKKGGLTSNIVPDYAEVEYTIRHPTAKGLEDVWARLMKTAQAAALGTETTMTYEVLAGLYNLLPNETLAKLMQKNLEQVGGIRYTATETEFADKIRKTVNSESLPPLSRASEIQPYALNGVGSASTDVGDVSWVLPTAGLSTATWVPGVPAHSWQAVACDGMSIGFKGMLVAAKTISLTAIDLFQQPAAIQQAKAELYKARGGEAFTYKSLAGDRKPPLDYRK</sequence>
<dbReference type="Pfam" id="PF01546">
    <property type="entry name" value="Peptidase_M20"/>
    <property type="match status" value="1"/>
</dbReference>
<dbReference type="EMBL" id="CP059732">
    <property type="protein sequence ID" value="QMW05189.1"/>
    <property type="molecule type" value="Genomic_DNA"/>
</dbReference>
<dbReference type="InterPro" id="IPR011650">
    <property type="entry name" value="Peptidase_M20_dimer"/>
</dbReference>
<evidence type="ECO:0000256" key="1">
    <source>
        <dbReference type="ARBA" id="ARBA00022801"/>
    </source>
</evidence>
<dbReference type="PIRSF" id="PIRSF037227">
    <property type="entry name" value="Aminobenzoyl-glu_utiliz_pB"/>
    <property type="match status" value="1"/>
</dbReference>
<evidence type="ECO:0000313" key="5">
    <source>
        <dbReference type="Proteomes" id="UP000515369"/>
    </source>
</evidence>
<feature type="chain" id="PRO_5028953520" evidence="2">
    <location>
        <begin position="23"/>
        <end position="481"/>
    </location>
</feature>
<dbReference type="InterPro" id="IPR002933">
    <property type="entry name" value="Peptidase_M20"/>
</dbReference>
<keyword evidence="1 4" id="KW-0378">Hydrolase</keyword>
<dbReference type="GO" id="GO:0005737">
    <property type="term" value="C:cytoplasm"/>
    <property type="evidence" value="ECO:0007669"/>
    <property type="project" value="TreeGrafter"/>
</dbReference>
<gene>
    <name evidence="4" type="ORF">H3H32_10025</name>
</gene>
<dbReference type="FunFam" id="3.30.70.360:FF:000004">
    <property type="entry name" value="Peptidase M20 domain-containing protein 2"/>
    <property type="match status" value="1"/>
</dbReference>
<dbReference type="Gene3D" id="3.30.70.360">
    <property type="match status" value="1"/>
</dbReference>
<dbReference type="SUPFAM" id="SSF55031">
    <property type="entry name" value="Bacterial exopeptidase dimerisation domain"/>
    <property type="match status" value="1"/>
</dbReference>
<dbReference type="SUPFAM" id="SSF53187">
    <property type="entry name" value="Zn-dependent exopeptidases"/>
    <property type="match status" value="1"/>
</dbReference>
<feature type="signal peptide" evidence="2">
    <location>
        <begin position="1"/>
        <end position="22"/>
    </location>
</feature>
<proteinExistence type="predicted"/>
<evidence type="ECO:0000256" key="2">
    <source>
        <dbReference type="SAM" id="SignalP"/>
    </source>
</evidence>
<name>A0A7G5H247_9BACT</name>
<dbReference type="GO" id="GO:0016805">
    <property type="term" value="F:dipeptidase activity"/>
    <property type="evidence" value="ECO:0007669"/>
    <property type="project" value="TreeGrafter"/>
</dbReference>
<dbReference type="Pfam" id="PF07687">
    <property type="entry name" value="M20_dimer"/>
    <property type="match status" value="1"/>
</dbReference>
<keyword evidence="2" id="KW-0732">Signal</keyword>
<dbReference type="Proteomes" id="UP000515369">
    <property type="component" value="Chromosome"/>
</dbReference>
<feature type="domain" description="Peptidase M20 dimerisation" evidence="3">
    <location>
        <begin position="211"/>
        <end position="302"/>
    </location>
</feature>
<evidence type="ECO:0000259" key="3">
    <source>
        <dbReference type="Pfam" id="PF07687"/>
    </source>
</evidence>
<dbReference type="GO" id="GO:0046657">
    <property type="term" value="P:folic acid catabolic process"/>
    <property type="evidence" value="ECO:0007669"/>
    <property type="project" value="TreeGrafter"/>
</dbReference>
<dbReference type="InterPro" id="IPR017439">
    <property type="entry name" value="Amidohydrolase"/>
</dbReference>
<dbReference type="AlphaFoldDB" id="A0A7G5H247"/>
<organism evidence="4 5">
    <name type="scientific">Spirosoma foliorum</name>
    <dbReference type="NCBI Taxonomy" id="2710596"/>
    <lineage>
        <taxon>Bacteria</taxon>
        <taxon>Pseudomonadati</taxon>
        <taxon>Bacteroidota</taxon>
        <taxon>Cytophagia</taxon>
        <taxon>Cytophagales</taxon>
        <taxon>Cytophagaceae</taxon>
        <taxon>Spirosoma</taxon>
    </lineage>
</organism>
<keyword evidence="5" id="KW-1185">Reference proteome</keyword>
<dbReference type="PANTHER" id="PTHR30575">
    <property type="entry name" value="PEPTIDASE M20"/>
    <property type="match status" value="1"/>
</dbReference>
<dbReference type="InterPro" id="IPR052030">
    <property type="entry name" value="Peptidase_M20/M20A_hydrolases"/>
</dbReference>
<dbReference type="InterPro" id="IPR017145">
    <property type="entry name" value="Aminobenzoyl-glu_utiliz_pB"/>
</dbReference>
<dbReference type="KEGG" id="sfol:H3H32_10025"/>
<dbReference type="PANTHER" id="PTHR30575:SF0">
    <property type="entry name" value="XAA-ARG DIPEPTIDASE"/>
    <property type="match status" value="1"/>
</dbReference>
<dbReference type="Gene3D" id="3.40.630.10">
    <property type="entry name" value="Zn peptidases"/>
    <property type="match status" value="1"/>
</dbReference>
<dbReference type="InterPro" id="IPR036264">
    <property type="entry name" value="Bact_exopeptidase_dim_dom"/>
</dbReference>